<evidence type="ECO:0000256" key="8">
    <source>
        <dbReference type="ARBA" id="ARBA00047746"/>
    </source>
</evidence>
<evidence type="ECO:0000256" key="5">
    <source>
        <dbReference type="ARBA" id="ARBA00022741"/>
    </source>
</evidence>
<dbReference type="SUPFAM" id="SSF103365">
    <property type="entry name" value="Hypothetical protein PH1602"/>
    <property type="match status" value="1"/>
</dbReference>
<evidence type="ECO:0000256" key="2">
    <source>
        <dbReference type="ARBA" id="ARBA00012726"/>
    </source>
</evidence>
<dbReference type="InterPro" id="IPR001233">
    <property type="entry name" value="RtcB"/>
</dbReference>
<dbReference type="InterPro" id="IPR036025">
    <property type="entry name" value="RtcB-like_sf"/>
</dbReference>
<evidence type="ECO:0000313" key="9">
    <source>
        <dbReference type="EMBL" id="KKN82125.1"/>
    </source>
</evidence>
<dbReference type="AlphaFoldDB" id="A0A0F9TLV1"/>
<name>A0A0F9TLV1_9ZZZZ</name>
<evidence type="ECO:0000256" key="1">
    <source>
        <dbReference type="ARBA" id="ARBA00001936"/>
    </source>
</evidence>
<dbReference type="GO" id="GO:0030145">
    <property type="term" value="F:manganese ion binding"/>
    <property type="evidence" value="ECO:0007669"/>
    <property type="project" value="TreeGrafter"/>
</dbReference>
<comment type="catalytic activity">
    <reaction evidence="8">
        <text>a 3'-end 3'-phospho-ribonucleotide-RNA + a 5'-end dephospho-ribonucleoside-RNA + GTP = a ribonucleotidyl-ribonucleotide-RNA + GMP + diphosphate</text>
        <dbReference type="Rhea" id="RHEA:68076"/>
        <dbReference type="Rhea" id="RHEA-COMP:10463"/>
        <dbReference type="Rhea" id="RHEA-COMP:13936"/>
        <dbReference type="Rhea" id="RHEA-COMP:17355"/>
        <dbReference type="ChEBI" id="CHEBI:33019"/>
        <dbReference type="ChEBI" id="CHEBI:37565"/>
        <dbReference type="ChEBI" id="CHEBI:58115"/>
        <dbReference type="ChEBI" id="CHEBI:83062"/>
        <dbReference type="ChEBI" id="CHEBI:138284"/>
        <dbReference type="ChEBI" id="CHEBI:173118"/>
        <dbReference type="EC" id="6.5.1.8"/>
    </reaction>
</comment>
<evidence type="ECO:0000256" key="3">
    <source>
        <dbReference type="ARBA" id="ARBA00022598"/>
    </source>
</evidence>
<keyword evidence="7" id="KW-0464">Manganese</keyword>
<evidence type="ECO:0000256" key="6">
    <source>
        <dbReference type="ARBA" id="ARBA00023134"/>
    </source>
</evidence>
<keyword evidence="5" id="KW-0547">Nucleotide-binding</keyword>
<sequence>MKIRELFNLGVPKGPAMQAALRAAADAGHSGMNNKTVRQAIASVVANPQAYENDAVFGELAEVLQSSAEARAAYRERAESAPWKQWGRDIEPGAVEQMRNACRLPVTVQGALMADAHQGYGLPIGGVMATDNAVVPYAVGVDIACRMKMTVLDMPPDALVGRRDQLRKALEGETRFGIGAAFKNRRRQHVVMDEDWSVSKITAELKDKAWSQLGTSGSGNHFAEFGTLTLERAALGLEAGVYLALLSHSGSRGAGATVANHYSKLAMRLHPELPRELIHLAWLDLDSDAGQEYWRVMELMGRYAAANHALIHQHVVGALGTEVLAGVENHHNFAWRETHNGRDVIVHRKGATPAGEGAIGIIPGSMATSGYVVRGKGNKLSLDSAAHGAGRRMSRTAAKRQFTWSQAKRLLRDRGVVLISGGLDEIPMAYKDIETVMAAQRDLVEPIARFDPKLVKMAPAGERPED</sequence>
<dbReference type="GO" id="GO:0003909">
    <property type="term" value="F:DNA ligase activity"/>
    <property type="evidence" value="ECO:0007669"/>
    <property type="project" value="TreeGrafter"/>
</dbReference>
<dbReference type="GO" id="GO:0006281">
    <property type="term" value="P:DNA repair"/>
    <property type="evidence" value="ECO:0007669"/>
    <property type="project" value="TreeGrafter"/>
</dbReference>
<proteinExistence type="predicted"/>
<dbReference type="GO" id="GO:0006396">
    <property type="term" value="P:RNA processing"/>
    <property type="evidence" value="ECO:0007669"/>
    <property type="project" value="InterPro"/>
</dbReference>
<evidence type="ECO:0000256" key="4">
    <source>
        <dbReference type="ARBA" id="ARBA00022723"/>
    </source>
</evidence>
<reference evidence="9" key="1">
    <citation type="journal article" date="2015" name="Nature">
        <title>Complex archaea that bridge the gap between prokaryotes and eukaryotes.</title>
        <authorList>
            <person name="Spang A."/>
            <person name="Saw J.H."/>
            <person name="Jorgensen S.L."/>
            <person name="Zaremba-Niedzwiedzka K."/>
            <person name="Martijn J."/>
            <person name="Lind A.E."/>
            <person name="van Eijk R."/>
            <person name="Schleper C."/>
            <person name="Guy L."/>
            <person name="Ettema T.J."/>
        </authorList>
    </citation>
    <scope>NUCLEOTIDE SEQUENCE</scope>
</reference>
<dbReference type="EC" id="6.5.1.8" evidence="2"/>
<dbReference type="PANTHER" id="PTHR43749">
    <property type="entry name" value="RNA-SPLICING LIGASE RTCB"/>
    <property type="match status" value="1"/>
</dbReference>
<dbReference type="Gene3D" id="3.90.1860.10">
    <property type="entry name" value="tRNA-splicing ligase RtcB"/>
    <property type="match status" value="1"/>
</dbReference>
<keyword evidence="4" id="KW-0479">Metal-binding</keyword>
<dbReference type="EMBL" id="LAZR01000205">
    <property type="protein sequence ID" value="KKN82125.1"/>
    <property type="molecule type" value="Genomic_DNA"/>
</dbReference>
<dbReference type="Pfam" id="PF01139">
    <property type="entry name" value="RtcB"/>
    <property type="match status" value="1"/>
</dbReference>
<dbReference type="InterPro" id="IPR052915">
    <property type="entry name" value="RtcB-like"/>
</dbReference>
<protein>
    <recommendedName>
        <fullName evidence="2">3'-phosphate/5'-hydroxy nucleic acid ligase</fullName>
        <ecNumber evidence="2">6.5.1.8</ecNumber>
    </recommendedName>
</protein>
<organism evidence="9">
    <name type="scientific">marine sediment metagenome</name>
    <dbReference type="NCBI Taxonomy" id="412755"/>
    <lineage>
        <taxon>unclassified sequences</taxon>
        <taxon>metagenomes</taxon>
        <taxon>ecological metagenomes</taxon>
    </lineage>
</organism>
<keyword evidence="6" id="KW-0342">GTP-binding</keyword>
<gene>
    <name evidence="9" type="ORF">LCGC14_0312370</name>
</gene>
<dbReference type="GO" id="GO:0042245">
    <property type="term" value="P:RNA repair"/>
    <property type="evidence" value="ECO:0007669"/>
    <property type="project" value="TreeGrafter"/>
</dbReference>
<accession>A0A0F9TLV1</accession>
<keyword evidence="3" id="KW-0436">Ligase</keyword>
<comment type="cofactor">
    <cofactor evidence="1">
        <name>Mn(2+)</name>
        <dbReference type="ChEBI" id="CHEBI:29035"/>
    </cofactor>
</comment>
<evidence type="ECO:0000256" key="7">
    <source>
        <dbReference type="ARBA" id="ARBA00023211"/>
    </source>
</evidence>
<comment type="caution">
    <text evidence="9">The sequence shown here is derived from an EMBL/GenBank/DDBJ whole genome shotgun (WGS) entry which is preliminary data.</text>
</comment>
<dbReference type="GO" id="GO:0170057">
    <property type="term" value="F:RNA ligase (GTP) activity"/>
    <property type="evidence" value="ECO:0007669"/>
    <property type="project" value="UniProtKB-EC"/>
</dbReference>
<dbReference type="GO" id="GO:0005525">
    <property type="term" value="F:GTP binding"/>
    <property type="evidence" value="ECO:0007669"/>
    <property type="project" value="UniProtKB-KW"/>
</dbReference>
<dbReference type="PANTHER" id="PTHR43749:SF2">
    <property type="entry name" value="RNA-SPLICING LIGASE RTCB"/>
    <property type="match status" value="1"/>
</dbReference>